<keyword evidence="1" id="KW-1133">Transmembrane helix</keyword>
<evidence type="ECO:0000313" key="3">
    <source>
        <dbReference type="Proteomes" id="UP001574673"/>
    </source>
</evidence>
<sequence length="157" mass="16874">MSISEHVKANLEQVKSSLEQGTERLKSNFDHGKKKVRSQYEYGKELVSSGLEGAREARKAVLATEDTSNILAVAAEQSWQAASFGVLTGAVLGALADDRKPVRGVVAGGILGAALAFGVSFAWKTRPLTSAMAREAGKRIGHTRDRHWLSSHPINYG</sequence>
<accession>A0ABV4UHS1</accession>
<keyword evidence="1" id="KW-0812">Transmembrane</keyword>
<keyword evidence="1" id="KW-0472">Membrane</keyword>
<dbReference type="RefSeq" id="WP_418892001.1">
    <property type="nucleotide sequence ID" value="NZ_JBEUWX010000003.1"/>
</dbReference>
<evidence type="ECO:0000313" key="2">
    <source>
        <dbReference type="EMBL" id="MFA9950911.1"/>
    </source>
</evidence>
<gene>
    <name evidence="2" type="ORF">ABCS64_11345</name>
</gene>
<protein>
    <submittedName>
        <fullName evidence="2">Uncharacterized protein</fullName>
    </submittedName>
</protein>
<dbReference type="Proteomes" id="UP001574673">
    <property type="component" value="Unassembled WGS sequence"/>
</dbReference>
<organism evidence="2 3">
    <name type="scientific">Dentiradicibacter hellwigii</name>
    <dbReference type="NCBI Taxonomy" id="3149053"/>
    <lineage>
        <taxon>Bacteria</taxon>
        <taxon>Pseudomonadati</taxon>
        <taxon>Pseudomonadota</taxon>
        <taxon>Betaproteobacteria</taxon>
        <taxon>Rhodocyclales</taxon>
        <taxon>Rhodocyclaceae</taxon>
        <taxon>Dentiradicibacter</taxon>
    </lineage>
</organism>
<reference evidence="3" key="1">
    <citation type="submission" date="2024-06" db="EMBL/GenBank/DDBJ databases">
        <title>Radixoralia hellwigii gen. nov., sp nov., isolated from a root canal in the human oral cavity.</title>
        <authorList>
            <person name="Bartsch S."/>
            <person name="Wittmer A."/>
            <person name="Schulz A.-K."/>
            <person name="Neumann-Schaal M."/>
            <person name="Wolf J."/>
            <person name="Gronow S."/>
            <person name="Tennert C."/>
            <person name="Haecker G."/>
            <person name="Cieplik F."/>
            <person name="Al-Ahmad A."/>
        </authorList>
    </citation>
    <scope>NUCLEOTIDE SEQUENCE [LARGE SCALE GENOMIC DNA]</scope>
    <source>
        <strain evidence="3">Wk13</strain>
    </source>
</reference>
<keyword evidence="3" id="KW-1185">Reference proteome</keyword>
<dbReference type="EMBL" id="JBEUWX010000003">
    <property type="protein sequence ID" value="MFA9950911.1"/>
    <property type="molecule type" value="Genomic_DNA"/>
</dbReference>
<evidence type="ECO:0000256" key="1">
    <source>
        <dbReference type="SAM" id="Phobius"/>
    </source>
</evidence>
<feature type="transmembrane region" description="Helical" evidence="1">
    <location>
        <begin position="105"/>
        <end position="123"/>
    </location>
</feature>
<proteinExistence type="predicted"/>
<name>A0ABV4UHS1_9RHOO</name>
<comment type="caution">
    <text evidence="2">The sequence shown here is derived from an EMBL/GenBank/DDBJ whole genome shotgun (WGS) entry which is preliminary data.</text>
</comment>